<name>A0AA35TQB5_GEOBA</name>
<evidence type="ECO:0000313" key="2">
    <source>
        <dbReference type="Proteomes" id="UP001174909"/>
    </source>
</evidence>
<evidence type="ECO:0000313" key="1">
    <source>
        <dbReference type="EMBL" id="CAI8051858.1"/>
    </source>
</evidence>
<dbReference type="EMBL" id="CASHTH010003969">
    <property type="protein sequence ID" value="CAI8051858.1"/>
    <property type="molecule type" value="Genomic_DNA"/>
</dbReference>
<keyword evidence="2" id="KW-1185">Reference proteome</keyword>
<proteinExistence type="predicted"/>
<comment type="caution">
    <text evidence="1">The sequence shown here is derived from an EMBL/GenBank/DDBJ whole genome shotgun (WGS) entry which is preliminary data.</text>
</comment>
<reference evidence="1" key="1">
    <citation type="submission" date="2023-03" db="EMBL/GenBank/DDBJ databases">
        <authorList>
            <person name="Steffen K."/>
            <person name="Cardenas P."/>
        </authorList>
    </citation>
    <scope>NUCLEOTIDE SEQUENCE</scope>
</reference>
<sequence length="28" mass="3359">MKMAVFIDVEHPIFRQDDVPWMKPLTLT</sequence>
<organism evidence="1 2">
    <name type="scientific">Geodia barretti</name>
    <name type="common">Barrett's horny sponge</name>
    <dbReference type="NCBI Taxonomy" id="519541"/>
    <lineage>
        <taxon>Eukaryota</taxon>
        <taxon>Metazoa</taxon>
        <taxon>Porifera</taxon>
        <taxon>Demospongiae</taxon>
        <taxon>Heteroscleromorpha</taxon>
        <taxon>Tetractinellida</taxon>
        <taxon>Astrophorina</taxon>
        <taxon>Geodiidae</taxon>
        <taxon>Geodia</taxon>
    </lineage>
</organism>
<protein>
    <submittedName>
        <fullName evidence="1">Uncharacterized protein</fullName>
    </submittedName>
</protein>
<gene>
    <name evidence="1" type="ORF">GBAR_LOCUS28382</name>
</gene>
<dbReference type="AlphaFoldDB" id="A0AA35TQB5"/>
<dbReference type="Proteomes" id="UP001174909">
    <property type="component" value="Unassembled WGS sequence"/>
</dbReference>
<accession>A0AA35TQB5</accession>